<dbReference type="EMBL" id="CAAE01014676">
    <property type="protein sequence ID" value="CAG02092.1"/>
    <property type="molecule type" value="Genomic_DNA"/>
</dbReference>
<accession>Q4SB90</accession>
<proteinExistence type="predicted"/>
<comment type="caution">
    <text evidence="1">The sequence shown here is derived from an EMBL/GenBank/DDBJ whole genome shotgun (WGS) entry which is preliminary data.</text>
</comment>
<sequence length="53" mass="6082">MSLWFPGSSLKGKLALERAWRCSNEEKETVYMTKIEEGAPLLRRVGWNLRGVS</sequence>
<reference evidence="1" key="2">
    <citation type="submission" date="2004-02" db="EMBL/GenBank/DDBJ databases">
        <authorList>
            <consortium name="Genoscope"/>
            <consortium name="Whitehead Institute Centre for Genome Research"/>
        </authorList>
    </citation>
    <scope>NUCLEOTIDE SEQUENCE</scope>
</reference>
<dbReference type="AlphaFoldDB" id="Q4SB90"/>
<dbReference type="KEGG" id="tng:GSTEN00021081G001"/>
<organism evidence="1">
    <name type="scientific">Tetraodon nigroviridis</name>
    <name type="common">Spotted green pufferfish</name>
    <name type="synonym">Chelonodon nigroviridis</name>
    <dbReference type="NCBI Taxonomy" id="99883"/>
    <lineage>
        <taxon>Eukaryota</taxon>
        <taxon>Metazoa</taxon>
        <taxon>Chordata</taxon>
        <taxon>Craniata</taxon>
        <taxon>Vertebrata</taxon>
        <taxon>Euteleostomi</taxon>
        <taxon>Actinopterygii</taxon>
        <taxon>Neopterygii</taxon>
        <taxon>Teleostei</taxon>
        <taxon>Neoteleostei</taxon>
        <taxon>Acanthomorphata</taxon>
        <taxon>Eupercaria</taxon>
        <taxon>Tetraodontiformes</taxon>
        <taxon>Tetradontoidea</taxon>
        <taxon>Tetraodontidae</taxon>
        <taxon>Tetraodon</taxon>
    </lineage>
</organism>
<protein>
    <submittedName>
        <fullName evidence="1">(spotted green pufferfish) hypothetical protein</fullName>
    </submittedName>
</protein>
<reference evidence="1" key="1">
    <citation type="journal article" date="2004" name="Nature">
        <title>Genome duplication in the teleost fish Tetraodon nigroviridis reveals the early vertebrate proto-karyotype.</title>
        <authorList>
            <person name="Jaillon O."/>
            <person name="Aury J.-M."/>
            <person name="Brunet F."/>
            <person name="Petit J.-L."/>
            <person name="Stange-Thomann N."/>
            <person name="Mauceli E."/>
            <person name="Bouneau L."/>
            <person name="Fischer C."/>
            <person name="Ozouf-Costaz C."/>
            <person name="Bernot A."/>
            <person name="Nicaud S."/>
            <person name="Jaffe D."/>
            <person name="Fisher S."/>
            <person name="Lutfalla G."/>
            <person name="Dossat C."/>
            <person name="Segurens B."/>
            <person name="Dasilva C."/>
            <person name="Salanoubat M."/>
            <person name="Levy M."/>
            <person name="Boudet N."/>
            <person name="Castellano S."/>
            <person name="Anthouard V."/>
            <person name="Jubin C."/>
            <person name="Castelli V."/>
            <person name="Katinka M."/>
            <person name="Vacherie B."/>
            <person name="Biemont C."/>
            <person name="Skalli Z."/>
            <person name="Cattolico L."/>
            <person name="Poulain J."/>
            <person name="De Berardinis V."/>
            <person name="Cruaud C."/>
            <person name="Duprat S."/>
            <person name="Brottier P."/>
            <person name="Coutanceau J.-P."/>
            <person name="Gouzy J."/>
            <person name="Parra G."/>
            <person name="Lardier G."/>
            <person name="Chapple C."/>
            <person name="McKernan K.J."/>
            <person name="McEwan P."/>
            <person name="Bosak S."/>
            <person name="Kellis M."/>
            <person name="Volff J.-N."/>
            <person name="Guigo R."/>
            <person name="Zody M.C."/>
            <person name="Mesirov J."/>
            <person name="Lindblad-Toh K."/>
            <person name="Birren B."/>
            <person name="Nusbaum C."/>
            <person name="Kahn D."/>
            <person name="Robinson-Rechavi M."/>
            <person name="Laudet V."/>
            <person name="Schachter V."/>
            <person name="Quetier F."/>
            <person name="Saurin W."/>
            <person name="Scarpelli C."/>
            <person name="Wincker P."/>
            <person name="Lander E.S."/>
            <person name="Weissenbach J."/>
            <person name="Roest Crollius H."/>
        </authorList>
    </citation>
    <scope>NUCLEOTIDE SEQUENCE [LARGE SCALE GENOMIC DNA]</scope>
</reference>
<name>Q4SB90_TETNG</name>
<gene>
    <name evidence="1" type="ORF">GSTENG00021081001</name>
</gene>
<evidence type="ECO:0000313" key="1">
    <source>
        <dbReference type="EMBL" id="CAG02092.1"/>
    </source>
</evidence>